<evidence type="ECO:0000313" key="2">
    <source>
        <dbReference type="EMBL" id="KAK3734625.1"/>
    </source>
</evidence>
<feature type="region of interest" description="Disordered" evidence="1">
    <location>
        <begin position="1"/>
        <end position="72"/>
    </location>
</feature>
<organism evidence="2 3">
    <name type="scientific">Elysia crispata</name>
    <name type="common">lettuce slug</name>
    <dbReference type="NCBI Taxonomy" id="231223"/>
    <lineage>
        <taxon>Eukaryota</taxon>
        <taxon>Metazoa</taxon>
        <taxon>Spiralia</taxon>
        <taxon>Lophotrochozoa</taxon>
        <taxon>Mollusca</taxon>
        <taxon>Gastropoda</taxon>
        <taxon>Heterobranchia</taxon>
        <taxon>Euthyneura</taxon>
        <taxon>Panpulmonata</taxon>
        <taxon>Sacoglossa</taxon>
        <taxon>Placobranchoidea</taxon>
        <taxon>Plakobranchidae</taxon>
        <taxon>Elysia</taxon>
    </lineage>
</organism>
<reference evidence="2" key="1">
    <citation type="journal article" date="2023" name="G3 (Bethesda)">
        <title>A reference genome for the long-term kleptoplast-retaining sea slug Elysia crispata morphotype clarki.</title>
        <authorList>
            <person name="Eastman K.E."/>
            <person name="Pendleton A.L."/>
            <person name="Shaikh M.A."/>
            <person name="Suttiyut T."/>
            <person name="Ogas R."/>
            <person name="Tomko P."/>
            <person name="Gavelis G."/>
            <person name="Widhalm J.R."/>
            <person name="Wisecaver J.H."/>
        </authorList>
    </citation>
    <scope>NUCLEOTIDE SEQUENCE</scope>
    <source>
        <strain evidence="2">ECLA1</strain>
    </source>
</reference>
<dbReference type="EMBL" id="JAWDGP010006844">
    <property type="protein sequence ID" value="KAK3734625.1"/>
    <property type="molecule type" value="Genomic_DNA"/>
</dbReference>
<name>A0AAE0Y7F2_9GAST</name>
<sequence>MTGLPDSGSITGLPDSGSRTGLPDSGSRTGLPDSGSSTGLPDSGSINGLPDNGSITGLSSSGSITGLPDNGSITGLPDSGSIRLSTEFFSYPLPLLLGFQRGNSVVSLASRGDNISRPGGDNGVGGRPVCKGGNQGTLEGIAAAKDGLAAIVLRPVARPVITPGWGSKFTGCPGKRCSLNGGISDDQIPWDGRI</sequence>
<gene>
    <name evidence="2" type="ORF">RRG08_003532</name>
</gene>
<evidence type="ECO:0000256" key="1">
    <source>
        <dbReference type="SAM" id="MobiDB-lite"/>
    </source>
</evidence>
<protein>
    <submittedName>
        <fullName evidence="2">Uncharacterized protein</fullName>
    </submittedName>
</protein>
<proteinExistence type="predicted"/>
<evidence type="ECO:0000313" key="3">
    <source>
        <dbReference type="Proteomes" id="UP001283361"/>
    </source>
</evidence>
<feature type="compositionally biased region" description="Polar residues" evidence="1">
    <location>
        <begin position="34"/>
        <end position="46"/>
    </location>
</feature>
<accession>A0AAE0Y7F2</accession>
<dbReference type="Proteomes" id="UP001283361">
    <property type="component" value="Unassembled WGS sequence"/>
</dbReference>
<feature type="compositionally biased region" description="Low complexity" evidence="1">
    <location>
        <begin position="53"/>
        <end position="67"/>
    </location>
</feature>
<keyword evidence="3" id="KW-1185">Reference proteome</keyword>
<comment type="caution">
    <text evidence="2">The sequence shown here is derived from an EMBL/GenBank/DDBJ whole genome shotgun (WGS) entry which is preliminary data.</text>
</comment>
<dbReference type="AlphaFoldDB" id="A0AAE0Y7F2"/>